<proteinExistence type="predicted"/>
<sequence>MNPSPTNAVKKTPVRRACDNCRLRLYSAVFRNHVARAVRWGLNASSYSPRKSGGQLASEFLNQLRGYLCSDVLFENPSISNHLRIFRCSPNSRVSQIRQQQQTQLLRKSSQSSLSDAYPYQRPITSRETGQHGVAPSVQDPTQWPIPQRGEASVSTDVVPPRSNTSIGPSWPATDTSSVDSQTNSAISWNERSDVEYWLPDNLDAQVPVFEFPGSNIYLKASLPSIIQPEQEAAGLQPHHVDTSNLALSTMGVMPAGPVPTRTTWPASIVEANMIPWIEVYFDRLHPTLPVLNRSSLFIRMLAQEHRRNPQFGAMLLSLCAFSLTQPIEIDERPTSSSRASQARSMMNEATKMRSCSDFGEHPTIEAVLTSFFLFGCLFGSNQHNAAWLRLREALDLAATLGLNNPDSYRDIPNDERGQRLRTYLVLSITERAYALQRRHPITFWGRPGFTMRSVHDFIHNATHSVVSGIIVHNEKDAEGMLGLARLMELFDAIDEEVVDCWNQRCNVNSGYCNNLTEEKALSIHQNLRRVCESERYKGYDWFERTKSVPGEVQSVQPTISMRETQCADVFITKKWLQNRVWVLCSTHGLLRPVSDHPELSFEYAITVAVDALKICQSLRLSSMEAHGIGLVEKLYDIAVSAIGISANVRQPLGEHSTASVAGSMAGPGVAPPGSLVGAMSPNTAAVHSTQSLAEDFMLLLNTLRGGNHPFMEKFKAYLSSLHIVGVGCSNWAQT</sequence>
<feature type="compositionally biased region" description="Polar residues" evidence="2">
    <location>
        <begin position="162"/>
        <end position="180"/>
    </location>
</feature>
<feature type="domain" description="Xylanolytic transcriptional activator regulatory" evidence="3">
    <location>
        <begin position="278"/>
        <end position="442"/>
    </location>
</feature>
<gene>
    <name evidence="4" type="ORF">KXV57_000795</name>
</gene>
<evidence type="ECO:0000313" key="5">
    <source>
        <dbReference type="Proteomes" id="UP000813423"/>
    </source>
</evidence>
<dbReference type="Pfam" id="PF04082">
    <property type="entry name" value="Fungal_trans"/>
    <property type="match status" value="1"/>
</dbReference>
<dbReference type="AlphaFoldDB" id="A0A8H4HW49"/>
<dbReference type="GO" id="GO:0003677">
    <property type="term" value="F:DNA binding"/>
    <property type="evidence" value="ECO:0007669"/>
    <property type="project" value="InterPro"/>
</dbReference>
<comment type="caution">
    <text evidence="4">The sequence shown here is derived from an EMBL/GenBank/DDBJ whole genome shotgun (WGS) entry which is preliminary data.</text>
</comment>
<dbReference type="GO" id="GO:0008270">
    <property type="term" value="F:zinc ion binding"/>
    <property type="evidence" value="ECO:0007669"/>
    <property type="project" value="InterPro"/>
</dbReference>
<dbReference type="InterPro" id="IPR007219">
    <property type="entry name" value="XnlR_reg_dom"/>
</dbReference>
<protein>
    <recommendedName>
        <fullName evidence="3">Xylanolytic transcriptional activator regulatory domain-containing protein</fullName>
    </recommendedName>
</protein>
<organism evidence="4 5">
    <name type="scientific">Aspergillus fumigatus</name>
    <name type="common">Neosartorya fumigata</name>
    <dbReference type="NCBI Taxonomy" id="746128"/>
    <lineage>
        <taxon>Eukaryota</taxon>
        <taxon>Fungi</taxon>
        <taxon>Dikarya</taxon>
        <taxon>Ascomycota</taxon>
        <taxon>Pezizomycotina</taxon>
        <taxon>Eurotiomycetes</taxon>
        <taxon>Eurotiomycetidae</taxon>
        <taxon>Eurotiales</taxon>
        <taxon>Aspergillaceae</taxon>
        <taxon>Aspergillus</taxon>
        <taxon>Aspergillus subgen. Fumigati</taxon>
    </lineage>
</organism>
<dbReference type="Proteomes" id="UP000813423">
    <property type="component" value="Unassembled WGS sequence"/>
</dbReference>
<evidence type="ECO:0000259" key="3">
    <source>
        <dbReference type="Pfam" id="PF04082"/>
    </source>
</evidence>
<dbReference type="PANTHER" id="PTHR31668">
    <property type="entry name" value="GLUCOSE TRANSPORT TRANSCRIPTION REGULATOR RGT1-RELATED-RELATED"/>
    <property type="match status" value="1"/>
</dbReference>
<dbReference type="PANTHER" id="PTHR31668:SF30">
    <property type="entry name" value="ZN(II)2CYS6 TRANSCRIPTION FACTOR (EUROFUNG)"/>
    <property type="match status" value="1"/>
</dbReference>
<feature type="region of interest" description="Disordered" evidence="2">
    <location>
        <begin position="97"/>
        <end position="180"/>
    </location>
</feature>
<name>A0A8H4HW49_ASPFM</name>
<evidence type="ECO:0000313" key="4">
    <source>
        <dbReference type="EMBL" id="KAH1909724.1"/>
    </source>
</evidence>
<accession>A0A8H4HW49</accession>
<reference evidence="4" key="1">
    <citation type="submission" date="2021-08" db="EMBL/GenBank/DDBJ databases">
        <title>Global Aspergillus fumigatus from environmental and clinical sources.</title>
        <authorList>
            <person name="Barber A."/>
            <person name="Sae-Ong T."/>
        </authorList>
    </citation>
    <scope>NUCLEOTIDE SEQUENCE</scope>
    <source>
        <strain evidence="4">NRZ-2016-071</strain>
    </source>
</reference>
<dbReference type="InterPro" id="IPR050797">
    <property type="entry name" value="Carb_Metab_Trans_Reg"/>
</dbReference>
<evidence type="ECO:0000256" key="1">
    <source>
        <dbReference type="ARBA" id="ARBA00023242"/>
    </source>
</evidence>
<dbReference type="CDD" id="cd12148">
    <property type="entry name" value="fungal_TF_MHR"/>
    <property type="match status" value="1"/>
</dbReference>
<dbReference type="GO" id="GO:0006351">
    <property type="term" value="P:DNA-templated transcription"/>
    <property type="evidence" value="ECO:0007669"/>
    <property type="project" value="InterPro"/>
</dbReference>
<keyword evidence="1" id="KW-0539">Nucleus</keyword>
<feature type="compositionally biased region" description="Low complexity" evidence="2">
    <location>
        <begin position="97"/>
        <end position="115"/>
    </location>
</feature>
<dbReference type="EMBL" id="JAIBSC010000011">
    <property type="protein sequence ID" value="KAH1909724.1"/>
    <property type="molecule type" value="Genomic_DNA"/>
</dbReference>
<evidence type="ECO:0000256" key="2">
    <source>
        <dbReference type="SAM" id="MobiDB-lite"/>
    </source>
</evidence>